<keyword evidence="5" id="KW-0676">Redox-active center</keyword>
<name>A0A4Y4CXB8_ZOORA</name>
<dbReference type="PIRSF" id="PIRSF005261">
    <property type="entry name" value="Heat_shock_Hsp33"/>
    <property type="match status" value="1"/>
</dbReference>
<sequence length="295" mass="32543">MSDFSSYVQRFLLDDLDIRGAIVKLDDVWRALLENRDYPPAVRDLLGATGAITTVIGGNLKQPGRLTVQLQGHGPVSLLVVDITEALNLRGYAKASPEAAGKAGIAELLGDGQLLLSLDMPELRHPYQSFVPIDGNTVAEVFEHYLTQSEQQPAALHTACSGSAAACLFLQKLPDADKKDPDGWDRITRLAATLRDDELLGLPVDEILTRLFHQETVRLFDAREVSHQWPHDWDKVRNMLRSLGRAELDAMLAEHGEILIHDDLSNHEYRLGPDEVAALFAEPAAEPPAEGRTLH</sequence>
<dbReference type="AlphaFoldDB" id="A0A4Y4CXB8"/>
<dbReference type="Proteomes" id="UP000318422">
    <property type="component" value="Unassembled WGS sequence"/>
</dbReference>
<dbReference type="GO" id="GO:0042026">
    <property type="term" value="P:protein refolding"/>
    <property type="evidence" value="ECO:0007669"/>
    <property type="project" value="TreeGrafter"/>
</dbReference>
<dbReference type="Gene3D" id="3.90.1280.10">
    <property type="entry name" value="HSP33 redox switch-like"/>
    <property type="match status" value="1"/>
</dbReference>
<dbReference type="EMBL" id="BJNV01000099">
    <property type="protein sequence ID" value="GEC97568.1"/>
    <property type="molecule type" value="Genomic_DNA"/>
</dbReference>
<dbReference type="Gene3D" id="1.10.287.480">
    <property type="entry name" value="helix hairpin bin"/>
    <property type="match status" value="1"/>
</dbReference>
<keyword evidence="3" id="KW-1015">Disulfide bond</keyword>
<dbReference type="InterPro" id="IPR000397">
    <property type="entry name" value="Heat_shock_Hsp33"/>
</dbReference>
<dbReference type="OrthoDB" id="9793753at2"/>
<dbReference type="SUPFAM" id="SSF118352">
    <property type="entry name" value="HSP33 redox switch-like"/>
    <property type="match status" value="1"/>
</dbReference>
<dbReference type="PANTHER" id="PTHR30111:SF1">
    <property type="entry name" value="33 KDA CHAPERONIN"/>
    <property type="match status" value="1"/>
</dbReference>
<dbReference type="InterPro" id="IPR016154">
    <property type="entry name" value="Heat_shock_Hsp33_C"/>
</dbReference>
<evidence type="ECO:0000256" key="1">
    <source>
        <dbReference type="ARBA" id="ARBA00022490"/>
    </source>
</evidence>
<evidence type="ECO:0000256" key="4">
    <source>
        <dbReference type="ARBA" id="ARBA00023186"/>
    </source>
</evidence>
<comment type="caution">
    <text evidence="6">The sequence shown here is derived from an EMBL/GenBank/DDBJ whole genome shotgun (WGS) entry which is preliminary data.</text>
</comment>
<dbReference type="PANTHER" id="PTHR30111">
    <property type="entry name" value="33 KDA CHAPERONIN"/>
    <property type="match status" value="1"/>
</dbReference>
<dbReference type="CDD" id="cd00498">
    <property type="entry name" value="Hsp33"/>
    <property type="match status" value="1"/>
</dbReference>
<evidence type="ECO:0000313" key="6">
    <source>
        <dbReference type="EMBL" id="GEC97568.1"/>
    </source>
</evidence>
<protein>
    <submittedName>
        <fullName evidence="6">33 kDa chaperonin</fullName>
    </submittedName>
</protein>
<evidence type="ECO:0000256" key="5">
    <source>
        <dbReference type="ARBA" id="ARBA00023284"/>
    </source>
</evidence>
<accession>A0A4Y4CXB8</accession>
<dbReference type="InterPro" id="IPR023212">
    <property type="entry name" value="Hsp33_helix_hairpin_bin_dom_sf"/>
</dbReference>
<dbReference type="GO" id="GO:0051082">
    <property type="term" value="F:unfolded protein binding"/>
    <property type="evidence" value="ECO:0007669"/>
    <property type="project" value="InterPro"/>
</dbReference>
<keyword evidence="7" id="KW-1185">Reference proteome</keyword>
<dbReference type="RefSeq" id="WP_141354871.1">
    <property type="nucleotide sequence ID" value="NZ_BJNV01000099.1"/>
</dbReference>
<proteinExistence type="predicted"/>
<evidence type="ECO:0000256" key="2">
    <source>
        <dbReference type="ARBA" id="ARBA00022833"/>
    </source>
</evidence>
<dbReference type="InterPro" id="IPR016153">
    <property type="entry name" value="Heat_shock_Hsp33_N"/>
</dbReference>
<reference evidence="6 7" key="1">
    <citation type="submission" date="2019-06" db="EMBL/GenBank/DDBJ databases">
        <title>Whole genome shotgun sequence of Zoogloea ramigera NBRC 15342.</title>
        <authorList>
            <person name="Hosoyama A."/>
            <person name="Uohara A."/>
            <person name="Ohji S."/>
            <person name="Ichikawa N."/>
        </authorList>
    </citation>
    <scope>NUCLEOTIDE SEQUENCE [LARGE SCALE GENOMIC DNA]</scope>
    <source>
        <strain evidence="6 7">NBRC 15342</strain>
    </source>
</reference>
<keyword evidence="1" id="KW-0963">Cytoplasm</keyword>
<keyword evidence="4" id="KW-0143">Chaperone</keyword>
<gene>
    <name evidence="6" type="primary">hslO</name>
    <name evidence="6" type="ORF">ZRA01_36410</name>
</gene>
<evidence type="ECO:0000256" key="3">
    <source>
        <dbReference type="ARBA" id="ARBA00023157"/>
    </source>
</evidence>
<dbReference type="GO" id="GO:0005737">
    <property type="term" value="C:cytoplasm"/>
    <property type="evidence" value="ECO:0007669"/>
    <property type="project" value="InterPro"/>
</dbReference>
<keyword evidence="2" id="KW-0862">Zinc</keyword>
<organism evidence="6 7">
    <name type="scientific">Zoogloea ramigera</name>
    <dbReference type="NCBI Taxonomy" id="350"/>
    <lineage>
        <taxon>Bacteria</taxon>
        <taxon>Pseudomonadati</taxon>
        <taxon>Pseudomonadota</taxon>
        <taxon>Betaproteobacteria</taxon>
        <taxon>Rhodocyclales</taxon>
        <taxon>Zoogloeaceae</taxon>
        <taxon>Zoogloea</taxon>
    </lineage>
</organism>
<dbReference type="Gene3D" id="3.55.30.10">
    <property type="entry name" value="Hsp33 domain"/>
    <property type="match status" value="1"/>
</dbReference>
<dbReference type="Pfam" id="PF01430">
    <property type="entry name" value="HSP33"/>
    <property type="match status" value="1"/>
</dbReference>
<dbReference type="GO" id="GO:0044183">
    <property type="term" value="F:protein folding chaperone"/>
    <property type="evidence" value="ECO:0007669"/>
    <property type="project" value="TreeGrafter"/>
</dbReference>
<evidence type="ECO:0000313" key="7">
    <source>
        <dbReference type="Proteomes" id="UP000318422"/>
    </source>
</evidence>
<dbReference type="SUPFAM" id="SSF64397">
    <property type="entry name" value="Hsp33 domain"/>
    <property type="match status" value="1"/>
</dbReference>